<evidence type="ECO:0000259" key="2">
    <source>
        <dbReference type="SMART" id="SM00909"/>
    </source>
</evidence>
<dbReference type="InterPro" id="IPR019606">
    <property type="entry name" value="GerMN"/>
</dbReference>
<name>A6TL67_ALKMQ</name>
<evidence type="ECO:0000256" key="1">
    <source>
        <dbReference type="SAM" id="SignalP"/>
    </source>
</evidence>
<dbReference type="EMBL" id="CP000724">
    <property type="protein sequence ID" value="ABR46935.1"/>
    <property type="molecule type" value="Genomic_DNA"/>
</dbReference>
<reference evidence="4" key="1">
    <citation type="journal article" date="2016" name="Genome Announc.">
        <title>Complete genome sequence of Alkaliphilus metalliredigens strain QYMF, an alkaliphilic and metal-reducing bacterium isolated from borax-contaminated leachate ponds.</title>
        <authorList>
            <person name="Hwang C."/>
            <person name="Copeland A."/>
            <person name="Lucas S."/>
            <person name="Lapidus A."/>
            <person name="Barry K."/>
            <person name="Detter J.C."/>
            <person name="Glavina Del Rio T."/>
            <person name="Hammon N."/>
            <person name="Israni S."/>
            <person name="Dalin E."/>
            <person name="Tice H."/>
            <person name="Pitluck S."/>
            <person name="Chertkov O."/>
            <person name="Brettin T."/>
            <person name="Bruce D."/>
            <person name="Han C."/>
            <person name="Schmutz J."/>
            <person name="Larimer F."/>
            <person name="Land M.L."/>
            <person name="Hauser L."/>
            <person name="Kyrpides N."/>
            <person name="Mikhailova N."/>
            <person name="Ye Q."/>
            <person name="Zhou J."/>
            <person name="Richardson P."/>
            <person name="Fields M.W."/>
        </authorList>
    </citation>
    <scope>NUCLEOTIDE SEQUENCE [LARGE SCALE GENOMIC DNA]</scope>
    <source>
        <strain evidence="4">QYMF</strain>
    </source>
</reference>
<dbReference type="STRING" id="293826.Amet_0710"/>
<dbReference type="RefSeq" id="WP_012061978.1">
    <property type="nucleotide sequence ID" value="NC_009633.1"/>
</dbReference>
<feature type="chain" id="PRO_5002702834" evidence="1">
    <location>
        <begin position="22"/>
        <end position="186"/>
    </location>
</feature>
<proteinExistence type="predicted"/>
<dbReference type="Proteomes" id="UP000001572">
    <property type="component" value="Chromosome"/>
</dbReference>
<dbReference type="OrthoDB" id="1954033at2"/>
<organism evidence="3 4">
    <name type="scientific">Alkaliphilus metalliredigens (strain QYMF)</name>
    <dbReference type="NCBI Taxonomy" id="293826"/>
    <lineage>
        <taxon>Bacteria</taxon>
        <taxon>Bacillati</taxon>
        <taxon>Bacillota</taxon>
        <taxon>Clostridia</taxon>
        <taxon>Peptostreptococcales</taxon>
        <taxon>Natronincolaceae</taxon>
        <taxon>Alkaliphilus</taxon>
    </lineage>
</organism>
<keyword evidence="1" id="KW-0732">Signal</keyword>
<sequence length="186" mass="20634">MKRIFIILSIVLLVITLGACAQRTVEEPPTDDPNNGDVVVDPDPQGETQLVTLYFMNQEYVLTGDADLDMVIPVEREVIFGEKPLEEVVVAELQKAPEDEDLTTVLENISVLSVERVDEIAYVNLSSENLSGGSMTEVGLLQQVIMTLTELENVEQVQFLVDGSKRESLMGHFLIEEPIGREDMGQ</sequence>
<evidence type="ECO:0000313" key="4">
    <source>
        <dbReference type="Proteomes" id="UP000001572"/>
    </source>
</evidence>
<dbReference type="KEGG" id="amt:Amet_0710"/>
<keyword evidence="4" id="KW-1185">Reference proteome</keyword>
<feature type="domain" description="GerMN" evidence="2">
    <location>
        <begin position="86"/>
        <end position="170"/>
    </location>
</feature>
<dbReference type="HOGENOM" id="CLU_080926_0_1_9"/>
<feature type="signal peptide" evidence="1">
    <location>
        <begin position="1"/>
        <end position="21"/>
    </location>
</feature>
<gene>
    <name evidence="3" type="ordered locus">Amet_0710</name>
</gene>
<dbReference type="eggNOG" id="COG5401">
    <property type="taxonomic scope" value="Bacteria"/>
</dbReference>
<dbReference type="SMART" id="SM00909">
    <property type="entry name" value="Germane"/>
    <property type="match status" value="1"/>
</dbReference>
<dbReference type="Pfam" id="PF10646">
    <property type="entry name" value="Germane"/>
    <property type="match status" value="1"/>
</dbReference>
<protein>
    <submittedName>
        <fullName evidence="3">Spore germination protein-like protein</fullName>
    </submittedName>
</protein>
<dbReference type="PROSITE" id="PS51257">
    <property type="entry name" value="PROKAR_LIPOPROTEIN"/>
    <property type="match status" value="1"/>
</dbReference>
<accession>A6TL67</accession>
<dbReference type="AlphaFoldDB" id="A6TL67"/>
<evidence type="ECO:0000313" key="3">
    <source>
        <dbReference type="EMBL" id="ABR46935.1"/>
    </source>
</evidence>